<comment type="pathway">
    <text evidence="2 7">Secondary metabolite metabolism; methylglyoxal degradation; (R)-lactate from methylglyoxal: step 2/2.</text>
</comment>
<evidence type="ECO:0000256" key="6">
    <source>
        <dbReference type="ARBA" id="ARBA00022833"/>
    </source>
</evidence>
<name>A0ABZ1DX61_9RHOB</name>
<feature type="binding site" evidence="7">
    <location>
        <position position="114"/>
    </location>
    <ligand>
        <name>Zn(2+)</name>
        <dbReference type="ChEBI" id="CHEBI:29105"/>
        <label>1</label>
    </ligand>
</feature>
<comment type="similarity">
    <text evidence="3 7">Belongs to the metallo-beta-lactamase superfamily. Glyoxalase II family.</text>
</comment>
<keyword evidence="4 7" id="KW-0479">Metal-binding</keyword>
<feature type="domain" description="Metallo-beta-lactamase" evidence="8">
    <location>
        <begin position="13"/>
        <end position="171"/>
    </location>
</feature>
<dbReference type="InterPro" id="IPR017782">
    <property type="entry name" value="Hydroxyacylglutathione_Hdrlase"/>
</dbReference>
<evidence type="ECO:0000256" key="4">
    <source>
        <dbReference type="ARBA" id="ARBA00022723"/>
    </source>
</evidence>
<dbReference type="PANTHER" id="PTHR43705:SF1">
    <property type="entry name" value="HYDROXYACYLGLUTATHIONE HYDROLASE GLOB"/>
    <property type="match status" value="1"/>
</dbReference>
<dbReference type="Proteomes" id="UP001623290">
    <property type="component" value="Chromosome"/>
</dbReference>
<feature type="binding site" evidence="7">
    <location>
        <position position="58"/>
    </location>
    <ligand>
        <name>Zn(2+)</name>
        <dbReference type="ChEBI" id="CHEBI:29105"/>
        <label>1</label>
    </ligand>
</feature>
<feature type="binding site" evidence="7">
    <location>
        <position position="61"/>
    </location>
    <ligand>
        <name>Zn(2+)</name>
        <dbReference type="ChEBI" id="CHEBI:29105"/>
        <label>2</label>
    </ligand>
</feature>
<evidence type="ECO:0000259" key="8">
    <source>
        <dbReference type="SMART" id="SM00849"/>
    </source>
</evidence>
<evidence type="ECO:0000256" key="2">
    <source>
        <dbReference type="ARBA" id="ARBA00004963"/>
    </source>
</evidence>
<dbReference type="InterPro" id="IPR032282">
    <property type="entry name" value="HAGH_C"/>
</dbReference>
<comment type="cofactor">
    <cofactor evidence="7">
        <name>Zn(2+)</name>
        <dbReference type="ChEBI" id="CHEBI:29105"/>
    </cofactor>
    <text evidence="7">Binds 2 Zn(2+) ions per subunit.</text>
</comment>
<dbReference type="HAMAP" id="MF_01374">
    <property type="entry name" value="Glyoxalase_2"/>
    <property type="match status" value="1"/>
</dbReference>
<dbReference type="PIRSF" id="PIRSF005457">
    <property type="entry name" value="Glx"/>
    <property type="match status" value="1"/>
</dbReference>
<dbReference type="InterPro" id="IPR036866">
    <property type="entry name" value="RibonucZ/Hydroxyglut_hydro"/>
</dbReference>
<accession>A0ABZ1DX61</accession>
<dbReference type="SMART" id="SM00849">
    <property type="entry name" value="Lactamase_B"/>
    <property type="match status" value="1"/>
</dbReference>
<protein>
    <recommendedName>
        <fullName evidence="7">Hydroxyacylglutathione hydrolase</fullName>
        <ecNumber evidence="7">3.1.2.6</ecNumber>
    </recommendedName>
    <alternativeName>
        <fullName evidence="7">Glyoxalase II</fullName>
        <shortName evidence="7">Glx II</shortName>
    </alternativeName>
</protein>
<evidence type="ECO:0000256" key="1">
    <source>
        <dbReference type="ARBA" id="ARBA00001623"/>
    </source>
</evidence>
<dbReference type="NCBIfam" id="TIGR03413">
    <property type="entry name" value="GSH_gloB"/>
    <property type="match status" value="1"/>
</dbReference>
<dbReference type="GO" id="GO:0004416">
    <property type="term" value="F:hydroxyacylglutathione hydrolase activity"/>
    <property type="evidence" value="ECO:0007669"/>
    <property type="project" value="UniProtKB-EC"/>
</dbReference>
<feature type="binding site" evidence="7">
    <location>
        <position position="56"/>
    </location>
    <ligand>
        <name>Zn(2+)</name>
        <dbReference type="ChEBI" id="CHEBI:29105"/>
        <label>1</label>
    </ligand>
</feature>
<dbReference type="InterPro" id="IPR050110">
    <property type="entry name" value="Glyoxalase_II_hydrolase"/>
</dbReference>
<keyword evidence="10" id="KW-1185">Reference proteome</keyword>
<feature type="binding site" evidence="7">
    <location>
        <position position="60"/>
    </location>
    <ligand>
        <name>Zn(2+)</name>
        <dbReference type="ChEBI" id="CHEBI:29105"/>
        <label>2</label>
    </ligand>
</feature>
<dbReference type="Pfam" id="PF00753">
    <property type="entry name" value="Lactamase_B"/>
    <property type="match status" value="1"/>
</dbReference>
<dbReference type="RefSeq" id="WP_339109305.1">
    <property type="nucleotide sequence ID" value="NZ_CP135443.1"/>
</dbReference>
<keyword evidence="5 7" id="KW-0378">Hydrolase</keyword>
<dbReference type="InterPro" id="IPR001279">
    <property type="entry name" value="Metallo-B-lactamas"/>
</dbReference>
<evidence type="ECO:0000313" key="10">
    <source>
        <dbReference type="Proteomes" id="UP001623290"/>
    </source>
</evidence>
<organism evidence="9 10">
    <name type="scientific">Thioclava litoralis</name>
    <dbReference type="NCBI Taxonomy" id="3076557"/>
    <lineage>
        <taxon>Bacteria</taxon>
        <taxon>Pseudomonadati</taxon>
        <taxon>Pseudomonadota</taxon>
        <taxon>Alphaproteobacteria</taxon>
        <taxon>Rhodobacterales</taxon>
        <taxon>Paracoccaceae</taxon>
        <taxon>Thioclava</taxon>
    </lineage>
</organism>
<evidence type="ECO:0000256" key="7">
    <source>
        <dbReference type="HAMAP-Rule" id="MF_01374"/>
    </source>
</evidence>
<proteinExistence type="inferred from homology"/>
<evidence type="ECO:0000313" key="9">
    <source>
        <dbReference type="EMBL" id="WRY32995.1"/>
    </source>
</evidence>
<evidence type="ECO:0000256" key="3">
    <source>
        <dbReference type="ARBA" id="ARBA00006759"/>
    </source>
</evidence>
<feature type="binding site" evidence="7">
    <location>
        <position position="133"/>
    </location>
    <ligand>
        <name>Zn(2+)</name>
        <dbReference type="ChEBI" id="CHEBI:29105"/>
        <label>2</label>
    </ligand>
</feature>
<reference evidence="9 10" key="1">
    <citation type="submission" date="2023-09" db="EMBL/GenBank/DDBJ databases">
        <title>Thioclava shenzhenensis sp. nov., a multidrug resistant bacteria-antagonizing species isolated from coastal seawater.</title>
        <authorList>
            <person name="Long M."/>
        </authorList>
    </citation>
    <scope>NUCLEOTIDE SEQUENCE [LARGE SCALE GENOMIC DNA]</scope>
    <source>
        <strain evidence="9 10">FTW29</strain>
    </source>
</reference>
<comment type="subunit">
    <text evidence="7">Monomer.</text>
</comment>
<feature type="binding site" evidence="7">
    <location>
        <position position="171"/>
    </location>
    <ligand>
        <name>Zn(2+)</name>
        <dbReference type="ChEBI" id="CHEBI:29105"/>
        <label>2</label>
    </ligand>
</feature>
<keyword evidence="6 7" id="KW-0862">Zinc</keyword>
<dbReference type="Gene3D" id="3.60.15.10">
    <property type="entry name" value="Ribonuclease Z/Hydroxyacylglutathione hydrolase-like"/>
    <property type="match status" value="1"/>
</dbReference>
<dbReference type="EC" id="3.1.2.6" evidence="7"/>
<dbReference type="EMBL" id="CP135443">
    <property type="protein sequence ID" value="WRY32995.1"/>
    <property type="molecule type" value="Genomic_DNA"/>
</dbReference>
<dbReference type="CDD" id="cd07723">
    <property type="entry name" value="hydroxyacylglutathione_hydrolase_MBL-fold"/>
    <property type="match status" value="1"/>
</dbReference>
<sequence>MTIELSIIPCRSDNYAYIVKDAPTGAVTLVDAPEAAPILEALKVAGVKLDGILLTHHHEDHIAGVAEIRARTGAKVIGAAADAHRLPPLDVALEPGNQIQIGSDAVQVLDVPGHTVGHLAYYFPQSGMVFTGDSLMSWGCGRLFEGSPEQMLASLRRLAALPDGIIVCSGHEYTEANGRFALHLEPDNPALKSRMRETLTRRNRGEPSVPSTLALEKATNPFLRADDPDLKAALGLPSTASALDVFTKARQAKDQF</sequence>
<dbReference type="InterPro" id="IPR035680">
    <property type="entry name" value="Clx_II_MBL"/>
</dbReference>
<dbReference type="PANTHER" id="PTHR43705">
    <property type="entry name" value="HYDROXYACYLGLUTATHIONE HYDROLASE"/>
    <property type="match status" value="1"/>
</dbReference>
<dbReference type="SUPFAM" id="SSF56281">
    <property type="entry name" value="Metallo-hydrolase/oxidoreductase"/>
    <property type="match status" value="1"/>
</dbReference>
<gene>
    <name evidence="7 9" type="primary">gloB</name>
    <name evidence="9" type="ORF">RPE78_09835</name>
</gene>
<evidence type="ECO:0000256" key="5">
    <source>
        <dbReference type="ARBA" id="ARBA00022801"/>
    </source>
</evidence>
<dbReference type="Pfam" id="PF16123">
    <property type="entry name" value="HAGH_C"/>
    <property type="match status" value="1"/>
</dbReference>
<comment type="function">
    <text evidence="7">Thiolesterase that catalyzes the hydrolysis of S-D-lactoyl-glutathione to form glutathione and D-lactic acid.</text>
</comment>
<comment type="catalytic activity">
    <reaction evidence="1 7">
        <text>an S-(2-hydroxyacyl)glutathione + H2O = a 2-hydroxy carboxylate + glutathione + H(+)</text>
        <dbReference type="Rhea" id="RHEA:21864"/>
        <dbReference type="ChEBI" id="CHEBI:15377"/>
        <dbReference type="ChEBI" id="CHEBI:15378"/>
        <dbReference type="ChEBI" id="CHEBI:57925"/>
        <dbReference type="ChEBI" id="CHEBI:58896"/>
        <dbReference type="ChEBI" id="CHEBI:71261"/>
        <dbReference type="EC" id="3.1.2.6"/>
    </reaction>
</comment>
<feature type="binding site" evidence="7">
    <location>
        <position position="133"/>
    </location>
    <ligand>
        <name>Zn(2+)</name>
        <dbReference type="ChEBI" id="CHEBI:29105"/>
        <label>1</label>
    </ligand>
</feature>